<feature type="compositionally biased region" description="Polar residues" evidence="1">
    <location>
        <begin position="620"/>
        <end position="634"/>
    </location>
</feature>
<organism evidence="3 4">
    <name type="scientific">Symbiochloris irregularis</name>
    <dbReference type="NCBI Taxonomy" id="706552"/>
    <lineage>
        <taxon>Eukaryota</taxon>
        <taxon>Viridiplantae</taxon>
        <taxon>Chlorophyta</taxon>
        <taxon>core chlorophytes</taxon>
        <taxon>Trebouxiophyceae</taxon>
        <taxon>Trebouxiales</taxon>
        <taxon>Trebouxiaceae</taxon>
        <taxon>Symbiochloris</taxon>
    </lineage>
</organism>
<dbReference type="AlphaFoldDB" id="A0AAW1NMQ3"/>
<gene>
    <name evidence="3" type="ORF">WJX73_010424</name>
</gene>
<dbReference type="Proteomes" id="UP001465755">
    <property type="component" value="Unassembled WGS sequence"/>
</dbReference>
<feature type="transmembrane region" description="Helical" evidence="2">
    <location>
        <begin position="21"/>
        <end position="45"/>
    </location>
</feature>
<name>A0AAW1NMQ3_9CHLO</name>
<dbReference type="PANTHER" id="PTHR34144">
    <property type="entry name" value="CHROMOSOME 8, WHOLE GENOME SHOTGUN SEQUENCE"/>
    <property type="match status" value="1"/>
</dbReference>
<sequence>MARGKPASRAYQARSWRANPVLALLHAHRVALVLGCVFLWALYLWSGGSKEANRQDQSRLLAAALAGKLSEETLGQHSPDSLRTALQRAIGVVDSRKSGQSSEHNAESTYLLAQIQGILNDLAEAPAAVDCYLDPHLFTEKFPVDQDHKVLLAANMHNNEELLPHFIAQLVHVLSLLPYGSAFLSVYESGSTDGTGAWLEVLRRLVTLMHIPHRIITGGNLTRREDQDRIDFLAQARNRALEPLWLNASAARTSDFLPPSPPPPSKADRKRALSWFTASEASAAPLWQAEKVVFMNDVYFCARDVIRLLHHEGADMACGMDFDRFKLEDTPWKEQRRRFGIYLKHKYGLPTFVGKLLGVRKQLMMTWRHGVGNDEFQRGGQLNFYDTWVARDIDGYLLSKTPPYATDPYSLERTARGLPFPAKCCWNGVVAMTAAPFSQHGLRMRMHKAGECAASECSLLCNDFLRLGYQNFVIDPGVRQAYLARDARDLYNETLVPALPVTSWEDVVKAPPIDRSLTPMRPYNYSGRPRKDGRLIAKPANSKQAKSKPIKAAEPKTRKLYNFQGEARSHQHGIILERLGQLLISPFPLHVQYQISNGFRDLTTSIGNAFQQLQGNDSKHFGQQGSCSTVTGHGTMQRGPDMAVSNSRRTQLPILLSSIAALVVLAIIGTHMLLQPRDRGYTIVKEVHYEHFKAAMDDIVKNQTHLCEELTKLQGALAKAYKQGGRKPTAVPPRDLTKYRLEPRLRLSATGVVMSSLFRGIADPLYKYQRGKDKSVMDDSTTYGYMDLWYRTLSGLGLAGVVFHDNLSPSFVAKYETSTIKFVRVEGVGDSTMLSANDVRFDVFADWLQCCADVDFALVADVRDTRFARDPFELMHRAASQYQLLINTDRNNWWMTERFTEINHTVPPLEVILNAGVWGGAKAAVQDVLAGMMSEVHRLYGVMADQKSELANFDMAVFNTVALEQAARSWNIYTGSTFCSGQVHCELFFECSGYLYHKHIQPGELPPCKALSLPGPKPFTPKTVTWSQWDDSMANLM</sequence>
<keyword evidence="2" id="KW-0812">Transmembrane</keyword>
<keyword evidence="2" id="KW-0472">Membrane</keyword>
<feature type="region of interest" description="Disordered" evidence="1">
    <location>
        <begin position="620"/>
        <end position="643"/>
    </location>
</feature>
<evidence type="ECO:0000256" key="2">
    <source>
        <dbReference type="SAM" id="Phobius"/>
    </source>
</evidence>
<comment type="caution">
    <text evidence="3">The sequence shown here is derived from an EMBL/GenBank/DDBJ whole genome shotgun (WGS) entry which is preliminary data.</text>
</comment>
<dbReference type="Pfam" id="PF11735">
    <property type="entry name" value="CAP59_mtransfer"/>
    <property type="match status" value="1"/>
</dbReference>
<evidence type="ECO:0000313" key="4">
    <source>
        <dbReference type="Proteomes" id="UP001465755"/>
    </source>
</evidence>
<reference evidence="3 4" key="1">
    <citation type="journal article" date="2024" name="Nat. Commun.">
        <title>Phylogenomics reveals the evolutionary origins of lichenization in chlorophyte algae.</title>
        <authorList>
            <person name="Puginier C."/>
            <person name="Libourel C."/>
            <person name="Otte J."/>
            <person name="Skaloud P."/>
            <person name="Haon M."/>
            <person name="Grisel S."/>
            <person name="Petersen M."/>
            <person name="Berrin J.G."/>
            <person name="Delaux P.M."/>
            <person name="Dal Grande F."/>
            <person name="Keller J."/>
        </authorList>
    </citation>
    <scope>NUCLEOTIDE SEQUENCE [LARGE SCALE GENOMIC DNA]</scope>
    <source>
        <strain evidence="3 4">SAG 2036</strain>
    </source>
</reference>
<keyword evidence="2" id="KW-1133">Transmembrane helix</keyword>
<accession>A0AAW1NMQ3</accession>
<dbReference type="EMBL" id="JALJOQ010000171">
    <property type="protein sequence ID" value="KAK9791844.1"/>
    <property type="molecule type" value="Genomic_DNA"/>
</dbReference>
<protein>
    <submittedName>
        <fullName evidence="3">Uncharacterized protein</fullName>
    </submittedName>
</protein>
<keyword evidence="4" id="KW-1185">Reference proteome</keyword>
<evidence type="ECO:0000256" key="1">
    <source>
        <dbReference type="SAM" id="MobiDB-lite"/>
    </source>
</evidence>
<dbReference type="InterPro" id="IPR021047">
    <property type="entry name" value="Mannosyltransferase_CMT1"/>
</dbReference>
<proteinExistence type="predicted"/>
<dbReference type="PANTHER" id="PTHR34144:SF7">
    <property type="entry name" value="EXPORT PROTEIN (CAP59), PUTATIVE (AFU_ORTHOLOGUE AFUA_7G05020)-RELATED"/>
    <property type="match status" value="1"/>
</dbReference>
<evidence type="ECO:0000313" key="3">
    <source>
        <dbReference type="EMBL" id="KAK9791844.1"/>
    </source>
</evidence>